<name>A0AAW0C5N8_9AGAR</name>
<keyword evidence="3" id="KW-1185">Reference proteome</keyword>
<dbReference type="Proteomes" id="UP001383192">
    <property type="component" value="Unassembled WGS sequence"/>
</dbReference>
<organism evidence="2 3">
    <name type="scientific">Paramarasmius palmivorus</name>
    <dbReference type="NCBI Taxonomy" id="297713"/>
    <lineage>
        <taxon>Eukaryota</taxon>
        <taxon>Fungi</taxon>
        <taxon>Dikarya</taxon>
        <taxon>Basidiomycota</taxon>
        <taxon>Agaricomycotina</taxon>
        <taxon>Agaricomycetes</taxon>
        <taxon>Agaricomycetidae</taxon>
        <taxon>Agaricales</taxon>
        <taxon>Marasmiineae</taxon>
        <taxon>Marasmiaceae</taxon>
        <taxon>Paramarasmius</taxon>
    </lineage>
</organism>
<evidence type="ECO:0000256" key="1">
    <source>
        <dbReference type="SAM" id="Phobius"/>
    </source>
</evidence>
<dbReference type="EMBL" id="JAYKXP010000058">
    <property type="protein sequence ID" value="KAK7034060.1"/>
    <property type="molecule type" value="Genomic_DNA"/>
</dbReference>
<evidence type="ECO:0000313" key="3">
    <source>
        <dbReference type="Proteomes" id="UP001383192"/>
    </source>
</evidence>
<sequence length="1112" mass="125083">MSDNPSNFASTLASGIQDVAALLPLLGTDQCERHAGDTLAKGYLYAAILPVSIFGSLGIVKAAFAVFLATITYPFFGGLWLDDAGFSTPSSVSSMITITKDTGRYGAEIAVEKLLKEQNIEDASLVKNFDFSDKHATKAERSSVKTLAVNAAGEGDKEEHDRIKYQELAECCYVVTVMEYHAGHLLFNDLEWQKIKQKYHVEDTTNLAEQLVLEQRIRNRLHPQVSPSNFLHRLLPKPCSAFSDRSWERPTDPENAGQVPERLCLSGAGHTQEYSADTRKEGKGPQSLQLNGDERRALEELLAPDWIIVLYQLVLAVGMGMVVTGYVGCFSLVGQTKVENAPYVWFGLETALSLLRIFVWGSNPKWDDGTGLSMSLQLHEMREPNDSADHFLHITSPYSYSHLRIFENDEDDALPPQAFIAYDEENFLGMVTPWLGPLQPLGSGAVRLFYSILFQGDRKSLYTTVYFTDSRPTLTFSVNDLNSIFSSTFETNPITRAVQVTILDRVFKHVDSFIESSLHHQIVDHCQRLSTRLFRRQRIHSVTIKWNIPSLPFPDNVASCESNAVTSEPLSEYDQTYLTLREAWTAKWRYCLAREALLEEFMNDNEYCQKHVSWDIPASFYGEVLFISESLILELQLWHEGTVLATSMGPGLFSRQMLPEYIRAMHSRMSVEAKKAVERYGRYKWRDRNDAEELTRYWDGIQTTLLQLNESLVIQTAVCNTRQHVASILSFVKLESVNDLGKRLNSLISGRWLDGWLEQCANIAAKTTLIVESTPTPEQKLAAILRLWIIRLQKILSSGFSIARTDTTLWNTFLRVPDSTAWDPYYTLEALSTLAGSHRVLELDATLPVSLLDGEMGPEDGEISWGQDLNSGGLGQREERSVVNEGQGQEKAAASTHKILWKILGSDKLTTLVLNNDMNDETSAVITKCIKSTPNIICLAGIQCHHPGEDCKEQRCQSVFANRQAWKMKVQEDKESFTYRVGFAARDRGDVQLSVKGNHVRLRDTGTCFALFYCPHTGTLDVSFNVYRRLNPFEIVAELVSDVDEGEAHETVMYEVSAGQKEEESEHVKLSFSNVPKGTGSVSMKNWFWKIHGLVKLEWVPRVGSVTNQAGE</sequence>
<comment type="caution">
    <text evidence="2">The sequence shown here is derived from an EMBL/GenBank/DDBJ whole genome shotgun (WGS) entry which is preliminary data.</text>
</comment>
<keyword evidence="1" id="KW-0472">Membrane</keyword>
<protein>
    <submittedName>
        <fullName evidence="2">Uncharacterized protein</fullName>
    </submittedName>
</protein>
<accession>A0AAW0C5N8</accession>
<keyword evidence="1" id="KW-0812">Transmembrane</keyword>
<gene>
    <name evidence="2" type="ORF">VNI00_012491</name>
</gene>
<evidence type="ECO:0000313" key="2">
    <source>
        <dbReference type="EMBL" id="KAK7034060.1"/>
    </source>
</evidence>
<feature type="transmembrane region" description="Helical" evidence="1">
    <location>
        <begin position="306"/>
        <end position="327"/>
    </location>
</feature>
<feature type="transmembrane region" description="Helical" evidence="1">
    <location>
        <begin position="43"/>
        <end position="69"/>
    </location>
</feature>
<dbReference type="AlphaFoldDB" id="A0AAW0C5N8"/>
<keyword evidence="1" id="KW-1133">Transmembrane helix</keyword>
<proteinExistence type="predicted"/>
<reference evidence="2 3" key="1">
    <citation type="submission" date="2024-01" db="EMBL/GenBank/DDBJ databases">
        <title>A draft genome for a cacao thread blight-causing isolate of Paramarasmius palmivorus.</title>
        <authorList>
            <person name="Baruah I.K."/>
            <person name="Bukari Y."/>
            <person name="Amoako-Attah I."/>
            <person name="Meinhardt L.W."/>
            <person name="Bailey B.A."/>
            <person name="Cohen S.P."/>
        </authorList>
    </citation>
    <scope>NUCLEOTIDE SEQUENCE [LARGE SCALE GENOMIC DNA]</scope>
    <source>
        <strain evidence="2 3">GH-12</strain>
    </source>
</reference>